<reference evidence="2" key="1">
    <citation type="submission" date="2016-11" db="EMBL/GenBank/DDBJ databases">
        <authorList>
            <person name="Varghese N."/>
            <person name="Submissions S."/>
        </authorList>
    </citation>
    <scope>NUCLEOTIDE SEQUENCE [LARGE SCALE GENOMIC DNA]</scope>
    <source>
        <strain evidence="2">DSM 16990</strain>
    </source>
</reference>
<protein>
    <submittedName>
        <fullName evidence="1">Uncharacterized protein</fullName>
    </submittedName>
</protein>
<proteinExistence type="predicted"/>
<dbReference type="STRING" id="288992.SAMN04488522_101857"/>
<keyword evidence="2" id="KW-1185">Reference proteome</keyword>
<evidence type="ECO:0000313" key="1">
    <source>
        <dbReference type="EMBL" id="SHE66512.1"/>
    </source>
</evidence>
<name>A0A1M4VC48_9SPHI</name>
<evidence type="ECO:0000313" key="2">
    <source>
        <dbReference type="Proteomes" id="UP000184287"/>
    </source>
</evidence>
<dbReference type="Pfam" id="PF19781">
    <property type="entry name" value="DUF6266"/>
    <property type="match status" value="1"/>
</dbReference>
<dbReference type="OrthoDB" id="665435at2"/>
<dbReference type="InterPro" id="IPR046233">
    <property type="entry name" value="DUF6266"/>
</dbReference>
<dbReference type="RefSeq" id="WP_073227792.1">
    <property type="nucleotide sequence ID" value="NZ_FQUQ01000001.1"/>
</dbReference>
<dbReference type="AlphaFoldDB" id="A0A1M4VC48"/>
<organism evidence="1 2">
    <name type="scientific">Pedobacter caeni</name>
    <dbReference type="NCBI Taxonomy" id="288992"/>
    <lineage>
        <taxon>Bacteria</taxon>
        <taxon>Pseudomonadati</taxon>
        <taxon>Bacteroidota</taxon>
        <taxon>Sphingobacteriia</taxon>
        <taxon>Sphingobacteriales</taxon>
        <taxon>Sphingobacteriaceae</taxon>
        <taxon>Pedobacter</taxon>
    </lineage>
</organism>
<dbReference type="Proteomes" id="UP000184287">
    <property type="component" value="Unassembled WGS sequence"/>
</dbReference>
<gene>
    <name evidence="1" type="ORF">SAMN04488522_101857</name>
</gene>
<dbReference type="EMBL" id="FQUQ01000001">
    <property type="protein sequence ID" value="SHE66512.1"/>
    <property type="molecule type" value="Genomic_DNA"/>
</dbReference>
<accession>A0A1M4VC48</accession>
<sequence>MAILTGGLFGNISGKIGGLVFSTRNNQTEVRNLPKKYEGPITEAALNIRARLKLLTAFLGLFTSFIRIGYPKRPKRRMSAFNAVFSKNYHCVIDGVYPNLEIDYSKVTFSRGNLEGLSSLKVDRIDRQSFDVKWNNSIKWGHYLDTDGCDRIYCILYDAVDRLVIEVSMGAMRNDNHFMFPLPKEMVGKKIHMYVFLRSSLKKEVSRTQYQCLDLREPGRNEKDRSLGSVCKTVVDDGVNAKKENLRKVAKYLAIPKKCYPKKKKSRKDWAIRS</sequence>